<dbReference type="RefSeq" id="WP_012939521.1">
    <property type="nucleotide sequence ID" value="NC_013741.1"/>
</dbReference>
<evidence type="ECO:0000313" key="1">
    <source>
        <dbReference type="EMBL" id="ADB57185.1"/>
    </source>
</evidence>
<sequence>MKIRLSKHALNRAKERSIDLKQIEEVLRNPTETIDVKFGRKASYKRCDDKFIVVIFEEQDDEIVVVTVLRVDEERLRRYGFSRV</sequence>
<proteinExistence type="predicted"/>
<organism evidence="1 2">
    <name type="scientific">Archaeoglobus profundus (strain DSM 5631 / JCM 9629 / NBRC 100127 / Av18)</name>
    <dbReference type="NCBI Taxonomy" id="572546"/>
    <lineage>
        <taxon>Archaea</taxon>
        <taxon>Methanobacteriati</taxon>
        <taxon>Methanobacteriota</taxon>
        <taxon>Archaeoglobi</taxon>
        <taxon>Archaeoglobales</taxon>
        <taxon>Archaeoglobaceae</taxon>
        <taxon>Archaeoglobus</taxon>
    </lineage>
</organism>
<protein>
    <recommendedName>
        <fullName evidence="3">DUF4258 domain-containing protein</fullName>
    </recommendedName>
</protein>
<dbReference type="Proteomes" id="UP000001901">
    <property type="component" value="Chromosome"/>
</dbReference>
<keyword evidence="2" id="KW-1185">Reference proteome</keyword>
<gene>
    <name evidence="1" type="ordered locus">Arcpr_0113</name>
</gene>
<dbReference type="AlphaFoldDB" id="D2RFW0"/>
<dbReference type="EMBL" id="CP001857">
    <property type="protein sequence ID" value="ADB57185.1"/>
    <property type="molecule type" value="Genomic_DNA"/>
</dbReference>
<reference evidence="1 2" key="1">
    <citation type="journal article" date="2010" name="Stand. Genomic Sci.">
        <title>Complete genome sequence of Archaeoglobus profundus type strain (AV18).</title>
        <authorList>
            <person name="von Jan M."/>
            <person name="Lapidus A."/>
            <person name="Del Rio T.G."/>
            <person name="Copeland A."/>
            <person name="Tice H."/>
            <person name="Cheng J.F."/>
            <person name="Lucas S."/>
            <person name="Chen F."/>
            <person name="Nolan M."/>
            <person name="Goodwin L."/>
            <person name="Han C."/>
            <person name="Pitluck S."/>
            <person name="Liolios K."/>
            <person name="Ivanova N."/>
            <person name="Mavromatis K."/>
            <person name="Ovchinnikova G."/>
            <person name="Chertkov O."/>
            <person name="Pati A."/>
            <person name="Chen A."/>
            <person name="Palaniappan K."/>
            <person name="Land M."/>
            <person name="Hauser L."/>
            <person name="Chang Y.J."/>
            <person name="Jeffries C.D."/>
            <person name="Saunders E."/>
            <person name="Brettin T."/>
            <person name="Detter J.C."/>
            <person name="Chain P."/>
            <person name="Eichinger K."/>
            <person name="Huber H."/>
            <person name="Spring S."/>
            <person name="Rohde M."/>
            <person name="Goker M."/>
            <person name="Wirth R."/>
            <person name="Woyke T."/>
            <person name="Bristow J."/>
            <person name="Eisen J.A."/>
            <person name="Markowitz V."/>
            <person name="Hugenholtz P."/>
            <person name="Kyrpides N.C."/>
            <person name="Klenk H.P."/>
        </authorList>
    </citation>
    <scope>NUCLEOTIDE SEQUENCE [LARGE SCALE GENOMIC DNA]</scope>
    <source>
        <strain evidence="2">DSM 5631 / JCM 9629 / NBRC 100127 / Av18</strain>
    </source>
</reference>
<accession>D2RFW0</accession>
<dbReference type="GeneID" id="8738759"/>
<dbReference type="HOGENOM" id="CLU_191319_0_0_2"/>
<dbReference type="InterPro" id="IPR025354">
    <property type="entry name" value="DUF4258"/>
</dbReference>
<name>D2RFW0_ARCPA</name>
<dbReference type="OrthoDB" id="359272at2157"/>
<dbReference type="eggNOG" id="arCOG11129">
    <property type="taxonomic scope" value="Archaea"/>
</dbReference>
<evidence type="ECO:0008006" key="3">
    <source>
        <dbReference type="Google" id="ProtNLM"/>
    </source>
</evidence>
<dbReference type="Pfam" id="PF14076">
    <property type="entry name" value="DUF4258"/>
    <property type="match status" value="1"/>
</dbReference>
<dbReference type="KEGG" id="apo:Arcpr_0113"/>
<evidence type="ECO:0000313" key="2">
    <source>
        <dbReference type="Proteomes" id="UP000001901"/>
    </source>
</evidence>
<dbReference type="PaxDb" id="572546-Arcpr_0113"/>